<evidence type="ECO:0000313" key="2">
    <source>
        <dbReference type="EMBL" id="KAG0716039.1"/>
    </source>
</evidence>
<evidence type="ECO:0000256" key="1">
    <source>
        <dbReference type="SAM" id="MobiDB-lite"/>
    </source>
</evidence>
<name>A0A8J4Y2C9_CHIOP</name>
<dbReference type="AlphaFoldDB" id="A0A8J4Y2C9"/>
<protein>
    <submittedName>
        <fullName evidence="2">Uncharacterized protein</fullName>
    </submittedName>
</protein>
<gene>
    <name evidence="2" type="ORF">GWK47_010539</name>
</gene>
<accession>A0A8J4Y2C9</accession>
<dbReference type="Proteomes" id="UP000770661">
    <property type="component" value="Unassembled WGS sequence"/>
</dbReference>
<reference evidence="2" key="1">
    <citation type="submission" date="2020-07" db="EMBL/GenBank/DDBJ databases">
        <title>The High-quality genome of the commercially important snow crab, Chionoecetes opilio.</title>
        <authorList>
            <person name="Jeong J.-H."/>
            <person name="Ryu S."/>
        </authorList>
    </citation>
    <scope>NUCLEOTIDE SEQUENCE</scope>
    <source>
        <strain evidence="2">MADBK_172401_WGS</strain>
        <tissue evidence="2">Digestive gland</tissue>
    </source>
</reference>
<proteinExistence type="predicted"/>
<dbReference type="EMBL" id="JACEEZ010019127">
    <property type="protein sequence ID" value="KAG0716039.1"/>
    <property type="molecule type" value="Genomic_DNA"/>
</dbReference>
<feature type="region of interest" description="Disordered" evidence="1">
    <location>
        <begin position="173"/>
        <end position="212"/>
    </location>
</feature>
<comment type="caution">
    <text evidence="2">The sequence shown here is derived from an EMBL/GenBank/DDBJ whole genome shotgun (WGS) entry which is preliminary data.</text>
</comment>
<organism evidence="2 3">
    <name type="scientific">Chionoecetes opilio</name>
    <name type="common">Atlantic snow crab</name>
    <name type="synonym">Cancer opilio</name>
    <dbReference type="NCBI Taxonomy" id="41210"/>
    <lineage>
        <taxon>Eukaryota</taxon>
        <taxon>Metazoa</taxon>
        <taxon>Ecdysozoa</taxon>
        <taxon>Arthropoda</taxon>
        <taxon>Crustacea</taxon>
        <taxon>Multicrustacea</taxon>
        <taxon>Malacostraca</taxon>
        <taxon>Eumalacostraca</taxon>
        <taxon>Eucarida</taxon>
        <taxon>Decapoda</taxon>
        <taxon>Pleocyemata</taxon>
        <taxon>Brachyura</taxon>
        <taxon>Eubrachyura</taxon>
        <taxon>Majoidea</taxon>
        <taxon>Majidae</taxon>
        <taxon>Chionoecetes</taxon>
    </lineage>
</organism>
<evidence type="ECO:0000313" key="3">
    <source>
        <dbReference type="Proteomes" id="UP000770661"/>
    </source>
</evidence>
<sequence length="212" mass="23040">MGPPLRARAPLQLYRWGHPWEGGSGHWAFAPTGPEIAMCVWHGLFLRSGPEASPSPKMGTTVAEVWWIIFPKFGVPEGFHSGQGGEFELGVQGVLPFRCAKTVQNHSGRRDGWWESLIAHGPSSWQGCQEKPGGLGPEASLYSWHTGRQTEATGTTCQAYVWPGVAVTMDPSPAAPGRGMPTVTNLTPLPLKKRMEEKHPKSGGKLRVGERP</sequence>
<keyword evidence="3" id="KW-1185">Reference proteome</keyword>